<evidence type="ECO:0000313" key="7">
    <source>
        <dbReference type="Proteomes" id="UP000260758"/>
    </source>
</evidence>
<dbReference type="InterPro" id="IPR010982">
    <property type="entry name" value="Lambda_DNA-bd_dom_sf"/>
</dbReference>
<comment type="caution">
    <text evidence="2">The sequence shown here is derived from an EMBL/GenBank/DDBJ whole genome shotgun (WGS) entry which is preliminary data.</text>
</comment>
<evidence type="ECO:0000313" key="3">
    <source>
        <dbReference type="EMBL" id="RGM67485.1"/>
    </source>
</evidence>
<dbReference type="Proteomes" id="UP000260758">
    <property type="component" value="Unassembled WGS sequence"/>
</dbReference>
<evidence type="ECO:0000313" key="2">
    <source>
        <dbReference type="EMBL" id="RGM51784.1"/>
    </source>
</evidence>
<evidence type="ECO:0000313" key="5">
    <source>
        <dbReference type="EMBL" id="RGZ90547.1"/>
    </source>
</evidence>
<dbReference type="Pfam" id="PF13443">
    <property type="entry name" value="HTH_26"/>
    <property type="match status" value="1"/>
</dbReference>
<dbReference type="Proteomes" id="UP000283765">
    <property type="component" value="Unassembled WGS sequence"/>
</dbReference>
<dbReference type="InterPro" id="IPR001387">
    <property type="entry name" value="Cro/C1-type_HTH"/>
</dbReference>
<proteinExistence type="predicted"/>
<reference evidence="6 7" key="1">
    <citation type="submission" date="2018-08" db="EMBL/GenBank/DDBJ databases">
        <title>A genome reference for cultivated species of the human gut microbiota.</title>
        <authorList>
            <person name="Zou Y."/>
            <person name="Xue W."/>
            <person name="Luo G."/>
        </authorList>
    </citation>
    <scope>NUCLEOTIDE SEQUENCE [LARGE SCALE GENOMIC DNA]</scope>
    <source>
        <strain evidence="4 9">AF17-27</strain>
        <strain evidence="5 8">AM47-6BH</strain>
        <strain evidence="3 7">OM07-13</strain>
        <strain evidence="2 6">OM08-12AT</strain>
    </source>
</reference>
<evidence type="ECO:0000313" key="8">
    <source>
        <dbReference type="Proteomes" id="UP000283721"/>
    </source>
</evidence>
<dbReference type="SUPFAM" id="SSF47413">
    <property type="entry name" value="lambda repressor-like DNA-binding domains"/>
    <property type="match status" value="1"/>
</dbReference>
<dbReference type="GO" id="GO:0003677">
    <property type="term" value="F:DNA binding"/>
    <property type="evidence" value="ECO:0007669"/>
    <property type="project" value="InterPro"/>
</dbReference>
<evidence type="ECO:0000313" key="4">
    <source>
        <dbReference type="EMBL" id="RGU21291.1"/>
    </source>
</evidence>
<dbReference type="EMBL" id="QRXR01000024">
    <property type="protein sequence ID" value="RGU21291.1"/>
    <property type="molecule type" value="Genomic_DNA"/>
</dbReference>
<organism evidence="2 6">
    <name type="scientific">Agathobacter rectalis</name>
    <dbReference type="NCBI Taxonomy" id="39491"/>
    <lineage>
        <taxon>Bacteria</taxon>
        <taxon>Bacillati</taxon>
        <taxon>Bacillota</taxon>
        <taxon>Clostridia</taxon>
        <taxon>Lachnospirales</taxon>
        <taxon>Lachnospiraceae</taxon>
        <taxon>Agathobacter</taxon>
    </lineage>
</organism>
<accession>A0A3E4XBD7</accession>
<gene>
    <name evidence="5" type="ORF">DW967_11805</name>
    <name evidence="4" type="ORF">DWW89_12840</name>
    <name evidence="3" type="ORF">DXB99_16155</name>
    <name evidence="2" type="ORF">DXC13_02930</name>
</gene>
<protein>
    <submittedName>
        <fullName evidence="2">XRE family transcriptional regulator</fullName>
    </submittedName>
</protein>
<dbReference type="Proteomes" id="UP000260717">
    <property type="component" value="Unassembled WGS sequence"/>
</dbReference>
<dbReference type="EMBL" id="QSTP01000025">
    <property type="protein sequence ID" value="RGM67485.1"/>
    <property type="molecule type" value="Genomic_DNA"/>
</dbReference>
<sequence>MSQYALIKDYGIDKAQLQRLRKNMVVKTVILNRLCSILDCKIEDIMEFVPDEDIK</sequence>
<dbReference type="EMBL" id="QSES01000022">
    <property type="protein sequence ID" value="RGZ90547.1"/>
    <property type="molecule type" value="Genomic_DNA"/>
</dbReference>
<name>A0A3E4XBD7_9FIRM</name>
<evidence type="ECO:0000313" key="9">
    <source>
        <dbReference type="Proteomes" id="UP000283765"/>
    </source>
</evidence>
<feature type="domain" description="HTH cro/C1-type" evidence="1">
    <location>
        <begin position="1"/>
        <end position="51"/>
    </location>
</feature>
<dbReference type="AlphaFoldDB" id="A0A3E4XBD7"/>
<evidence type="ECO:0000259" key="1">
    <source>
        <dbReference type="Pfam" id="PF13443"/>
    </source>
</evidence>
<dbReference type="Proteomes" id="UP000283721">
    <property type="component" value="Unassembled WGS sequence"/>
</dbReference>
<dbReference type="EMBL" id="QSTI01000003">
    <property type="protein sequence ID" value="RGM51784.1"/>
    <property type="molecule type" value="Genomic_DNA"/>
</dbReference>
<evidence type="ECO:0000313" key="6">
    <source>
        <dbReference type="Proteomes" id="UP000260717"/>
    </source>
</evidence>
<dbReference type="RefSeq" id="WP_117714433.1">
    <property type="nucleotide sequence ID" value="NZ_QRXR01000024.1"/>
</dbReference>